<dbReference type="SUPFAM" id="SSF49879">
    <property type="entry name" value="SMAD/FHA domain"/>
    <property type="match status" value="1"/>
</dbReference>
<comment type="caution">
    <text evidence="4">The sequence shown here is derived from an EMBL/GenBank/DDBJ whole genome shotgun (WGS) entry which is preliminary data.</text>
</comment>
<feature type="domain" description="YscD/Y4YQ C-terminal" evidence="3">
    <location>
        <begin position="287"/>
        <end position="339"/>
    </location>
</feature>
<dbReference type="AlphaFoldDB" id="A0A558JEL0"/>
<protein>
    <recommendedName>
        <fullName evidence="6">YscD cytoplasmic domain-containing protein</fullName>
    </recommendedName>
</protein>
<evidence type="ECO:0000259" key="2">
    <source>
        <dbReference type="Pfam" id="PF21934"/>
    </source>
</evidence>
<gene>
    <name evidence="4" type="ORF">FQP89_02705</name>
</gene>
<dbReference type="InterPro" id="IPR032030">
    <property type="entry name" value="YscD_cytoplasmic_dom"/>
</dbReference>
<dbReference type="Proteomes" id="UP000317288">
    <property type="component" value="Unassembled WGS sequence"/>
</dbReference>
<organism evidence="4 5">
    <name type="scientific">Vreelandella titanicae</name>
    <dbReference type="NCBI Taxonomy" id="664683"/>
    <lineage>
        <taxon>Bacteria</taxon>
        <taxon>Pseudomonadati</taxon>
        <taxon>Pseudomonadota</taxon>
        <taxon>Gammaproteobacteria</taxon>
        <taxon>Oceanospirillales</taxon>
        <taxon>Halomonadaceae</taxon>
        <taxon>Vreelandella</taxon>
    </lineage>
</organism>
<dbReference type="Pfam" id="PF23893">
    <property type="entry name" value="Y4YQ_C"/>
    <property type="match status" value="1"/>
</dbReference>
<dbReference type="InterPro" id="IPR057770">
    <property type="entry name" value="YscD/Y4YQ_C"/>
</dbReference>
<dbReference type="Gene3D" id="3.30.70.1770">
    <property type="match status" value="1"/>
</dbReference>
<reference evidence="4 5" key="1">
    <citation type="submission" date="2019-07" db="EMBL/GenBank/DDBJ databases">
        <title>Diversity of Bacteria from Kongsfjorden, Arctic.</title>
        <authorList>
            <person name="Yu Y."/>
        </authorList>
    </citation>
    <scope>NUCLEOTIDE SEQUENCE [LARGE SCALE GENOMIC DNA]</scope>
    <source>
        <strain evidence="4 5">SM1922</strain>
    </source>
</reference>
<dbReference type="Pfam" id="PF16697">
    <property type="entry name" value="Yop-YscD_cpl"/>
    <property type="match status" value="1"/>
</dbReference>
<proteinExistence type="predicted"/>
<evidence type="ECO:0000259" key="3">
    <source>
        <dbReference type="Pfam" id="PF23893"/>
    </source>
</evidence>
<name>A0A558JEL0_9GAMM</name>
<accession>A0A558JEL0</accession>
<feature type="domain" description="YscD cytoplasmic" evidence="1">
    <location>
        <begin position="42"/>
        <end position="114"/>
    </location>
</feature>
<evidence type="ECO:0000259" key="1">
    <source>
        <dbReference type="Pfam" id="PF16697"/>
    </source>
</evidence>
<evidence type="ECO:0000313" key="5">
    <source>
        <dbReference type="Proteomes" id="UP000317288"/>
    </source>
</evidence>
<dbReference type="InterPro" id="IPR008984">
    <property type="entry name" value="SMAD_FHA_dom_sf"/>
</dbReference>
<dbReference type="Pfam" id="PF21934">
    <property type="entry name" value="Yop-YscD_ppl_3rd"/>
    <property type="match status" value="1"/>
</dbReference>
<evidence type="ECO:0000313" key="4">
    <source>
        <dbReference type="EMBL" id="TVU92059.1"/>
    </source>
</evidence>
<feature type="domain" description="YscD-like Bon-like" evidence="2">
    <location>
        <begin position="217"/>
        <end position="276"/>
    </location>
</feature>
<dbReference type="Gene3D" id="2.60.200.20">
    <property type="match status" value="1"/>
</dbReference>
<dbReference type="InterPro" id="IPR053946">
    <property type="entry name" value="YscD_ppl_3rd"/>
</dbReference>
<dbReference type="EMBL" id="VNFE01000001">
    <property type="protein sequence ID" value="TVU92059.1"/>
    <property type="molecule type" value="Genomic_DNA"/>
</dbReference>
<sequence>MPLYRDIRRKSPSKLRTTRRVKYMTLFTSASASVREAVTTLKVIAGLHRGASITLTEPVCCIGSDDSTDVMLGDPGTAPHHIVLRFYGRYIAVEALGGDITINGRSVSQGTGLRCELPAKLHFNDVALELSRPPAPAIFPGLPTVPVRWRKWLNRSATLAALVVTLGVLAFYEFIDVNQADANIGYHPVTAMLDEQPLVNTGQNTSQLMADARPSPVQALRQQLADAGLASLEVTDSGDYISVSGQYDPDQVGAWNATQRWFDQHYGSHNVLLNEVKQREAPVRPDLQLQAVWLGKNPYVIDARGQRLYPGASLSSGWVISAIETDRVVLSRGDDQFALTL</sequence>
<evidence type="ECO:0008006" key="6">
    <source>
        <dbReference type="Google" id="ProtNLM"/>
    </source>
</evidence>